<accession>A0A445BG44</accession>
<sequence>MKGNQNLCGAKFLRPCREGNNHVLSKKSIATMRIKNQIACQYWLSKDSVTGLFRTDIIIGANSLRTVYKGQLEQGQIVAIKRLDLHQSYANTNKIFKTKANTLSQLITILSC</sequence>
<name>A0A445BG44_ARAHY</name>
<reference evidence="1 2" key="1">
    <citation type="submission" date="2019-01" db="EMBL/GenBank/DDBJ databases">
        <title>Sequencing of cultivated peanut Arachis hypogaea provides insights into genome evolution and oil improvement.</title>
        <authorList>
            <person name="Chen X."/>
        </authorList>
    </citation>
    <scope>NUCLEOTIDE SEQUENCE [LARGE SCALE GENOMIC DNA]</scope>
    <source>
        <strain evidence="2">cv. Fuhuasheng</strain>
        <tissue evidence="1">Leaves</tissue>
    </source>
</reference>
<dbReference type="EMBL" id="SDMP01000009">
    <property type="protein sequence ID" value="RYR37626.1"/>
    <property type="molecule type" value="Genomic_DNA"/>
</dbReference>
<dbReference type="Gene3D" id="3.30.200.20">
    <property type="entry name" value="Phosphorylase Kinase, domain 1"/>
    <property type="match status" value="1"/>
</dbReference>
<organism evidence="1 2">
    <name type="scientific">Arachis hypogaea</name>
    <name type="common">Peanut</name>
    <dbReference type="NCBI Taxonomy" id="3818"/>
    <lineage>
        <taxon>Eukaryota</taxon>
        <taxon>Viridiplantae</taxon>
        <taxon>Streptophyta</taxon>
        <taxon>Embryophyta</taxon>
        <taxon>Tracheophyta</taxon>
        <taxon>Spermatophyta</taxon>
        <taxon>Magnoliopsida</taxon>
        <taxon>eudicotyledons</taxon>
        <taxon>Gunneridae</taxon>
        <taxon>Pentapetalae</taxon>
        <taxon>rosids</taxon>
        <taxon>fabids</taxon>
        <taxon>Fabales</taxon>
        <taxon>Fabaceae</taxon>
        <taxon>Papilionoideae</taxon>
        <taxon>50 kb inversion clade</taxon>
        <taxon>dalbergioids sensu lato</taxon>
        <taxon>Dalbergieae</taxon>
        <taxon>Pterocarpus clade</taxon>
        <taxon>Arachis</taxon>
    </lineage>
</organism>
<evidence type="ECO:0000313" key="2">
    <source>
        <dbReference type="Proteomes" id="UP000289738"/>
    </source>
</evidence>
<comment type="caution">
    <text evidence="1">The sequence shown here is derived from an EMBL/GenBank/DDBJ whole genome shotgun (WGS) entry which is preliminary data.</text>
</comment>
<protein>
    <submittedName>
        <fullName evidence="1">Uncharacterized protein</fullName>
    </submittedName>
</protein>
<dbReference type="Proteomes" id="UP000289738">
    <property type="component" value="Chromosome A09"/>
</dbReference>
<dbReference type="STRING" id="3818.A0A445BG44"/>
<keyword evidence="2" id="KW-1185">Reference proteome</keyword>
<evidence type="ECO:0000313" key="1">
    <source>
        <dbReference type="EMBL" id="RYR37626.1"/>
    </source>
</evidence>
<dbReference type="AlphaFoldDB" id="A0A445BG44"/>
<gene>
    <name evidence="1" type="ORF">Ahy_A09g042491</name>
</gene>
<proteinExistence type="predicted"/>